<accession>E9CYT6</accession>
<protein>
    <submittedName>
        <fullName evidence="2">Predicted protein</fullName>
    </submittedName>
</protein>
<dbReference type="HOGENOM" id="CLU_1517738_0_0_1"/>
<organism evidence="3">
    <name type="scientific">Coccidioides posadasii (strain RMSCC 757 / Silveira)</name>
    <name type="common">Valley fever fungus</name>
    <dbReference type="NCBI Taxonomy" id="443226"/>
    <lineage>
        <taxon>Eukaryota</taxon>
        <taxon>Fungi</taxon>
        <taxon>Dikarya</taxon>
        <taxon>Ascomycota</taxon>
        <taxon>Pezizomycotina</taxon>
        <taxon>Eurotiomycetes</taxon>
        <taxon>Eurotiomycetidae</taxon>
        <taxon>Onygenales</taxon>
        <taxon>Onygenaceae</taxon>
        <taxon>Coccidioides</taxon>
    </lineage>
</organism>
<dbReference type="EMBL" id="GL636488">
    <property type="protein sequence ID" value="EFW21113.1"/>
    <property type="molecule type" value="Genomic_DNA"/>
</dbReference>
<feature type="region of interest" description="Disordered" evidence="1">
    <location>
        <begin position="8"/>
        <end position="92"/>
    </location>
</feature>
<dbReference type="Proteomes" id="UP000002497">
    <property type="component" value="Unassembled WGS sequence"/>
</dbReference>
<evidence type="ECO:0000256" key="1">
    <source>
        <dbReference type="SAM" id="MobiDB-lite"/>
    </source>
</evidence>
<reference evidence="3" key="2">
    <citation type="submission" date="2010-03" db="EMBL/GenBank/DDBJ databases">
        <title>The genome sequence of Coccidioides posadasii strain Silveira.</title>
        <authorList>
            <consortium name="The Broad Institute Genome Sequencing Center for Infectious Disease"/>
            <person name="Neafsey D."/>
            <person name="Orbach M."/>
            <person name="Henn M.R."/>
            <person name="Cole G.T."/>
            <person name="Galgiani J."/>
            <person name="Gardner M.J."/>
            <person name="Kirkland T.N."/>
            <person name="Taylor J.W."/>
            <person name="Young S.K."/>
            <person name="Zeng Q."/>
            <person name="Koehrsen M."/>
            <person name="Alvarado L."/>
            <person name="Berlin A."/>
            <person name="Borenstein D."/>
            <person name="Chapman S.B."/>
            <person name="Chen Z."/>
            <person name="Engels R."/>
            <person name="Freedman E."/>
            <person name="Gellesch M."/>
            <person name="Goldberg J."/>
            <person name="Griggs A."/>
            <person name="Gujja S."/>
            <person name="Heilman E."/>
            <person name="Heiman D."/>
            <person name="Howarth C."/>
            <person name="Jen D."/>
            <person name="Larson L."/>
            <person name="Mehta T."/>
            <person name="Neiman D."/>
            <person name="Park D."/>
            <person name="Pearson M."/>
            <person name="Richards J."/>
            <person name="Roberts A."/>
            <person name="Saif S."/>
            <person name="Shea T."/>
            <person name="Shenoy N."/>
            <person name="Sisk P."/>
            <person name="Stolte C."/>
            <person name="Sykes S."/>
            <person name="Walk T."/>
            <person name="White J."/>
            <person name="Yandava C."/>
            <person name="Haas B."/>
            <person name="Nusbaum C."/>
            <person name="Birren B."/>
        </authorList>
    </citation>
    <scope>NUCLEOTIDE SEQUENCE [LARGE SCALE GENOMIC DNA]</scope>
    <source>
        <strain evidence="3">RMSCC 757 / Silveira</strain>
    </source>
</reference>
<name>E9CYT6_COCPS</name>
<dbReference type="AlphaFoldDB" id="E9CYT6"/>
<evidence type="ECO:0000313" key="2">
    <source>
        <dbReference type="EMBL" id="EFW21113.1"/>
    </source>
</evidence>
<reference evidence="3" key="1">
    <citation type="journal article" date="2010" name="Genome Res.">
        <title>Population genomic sequencing of Coccidioides fungi reveals recent hybridization and transposon control.</title>
        <authorList>
            <person name="Neafsey D.E."/>
            <person name="Barker B.M."/>
            <person name="Sharpton T.J."/>
            <person name="Stajich J.E."/>
            <person name="Park D.J."/>
            <person name="Whiston E."/>
            <person name="Hung C.-Y."/>
            <person name="McMahan C."/>
            <person name="White J."/>
            <person name="Sykes S."/>
            <person name="Heiman D."/>
            <person name="Young S."/>
            <person name="Zeng Q."/>
            <person name="Abouelleil A."/>
            <person name="Aftuck L."/>
            <person name="Bessette D."/>
            <person name="Brown A."/>
            <person name="FitzGerald M."/>
            <person name="Lui A."/>
            <person name="Macdonald J.P."/>
            <person name="Priest M."/>
            <person name="Orbach M.J."/>
            <person name="Galgiani J.N."/>
            <person name="Kirkland T.N."/>
            <person name="Cole G.T."/>
            <person name="Birren B.W."/>
            <person name="Henn M.R."/>
            <person name="Taylor J.W."/>
            <person name="Rounsley S.D."/>
        </authorList>
    </citation>
    <scope>NUCLEOTIDE SEQUENCE [LARGE SCALE GENOMIC DNA]</scope>
    <source>
        <strain evidence="3">RMSCC 757 / Silveira</strain>
    </source>
</reference>
<sequence length="177" mass="20342">MANLLQVISKARQDQQYQARREKETAKSNSRRVALNLDWAEGYPDGGDSHVSPRSHGGLEPVRSQVPSQLRKRTKLKPTDRRSSPGDPVPSNHEARWISRVFRVRYEVSSRILLWRIGTTFETCALRCASLGFEDRNAMGTRTCTRRGRSDLVYRCAYGRIRCKASNHHSQEHVFFI</sequence>
<dbReference type="VEuPathDB" id="FungiDB:CPSG_02956"/>
<gene>
    <name evidence="2" type="ORF">CPSG_02956</name>
</gene>
<proteinExistence type="predicted"/>
<keyword evidence="3" id="KW-1185">Reference proteome</keyword>
<evidence type="ECO:0000313" key="3">
    <source>
        <dbReference type="Proteomes" id="UP000002497"/>
    </source>
</evidence>